<sequence>MMVPTLDDREYYSNQGMDWQQSLNVARYPAGAPTDDLLGFDELSMPPHQPRQQPQPFQTPTQSLQQQQQQPQQQVFNAAQATISITTMNSTAPSIAGIGKIEPSSARSNNSEQQMMKPKRKVIYVPTYSCNGGLDTKFNHFARHAKPSHLHGLLTSTEYEREITQLNDEIKKARAKSLDVALLATGPLLLPLAVWGARHGKQVKRKRTLIEKGVMEFNERMSMDGRNLQMVWNRAGYVGGGESFLTIEECDLEEADGRGGGRRKVD</sequence>
<feature type="compositionally biased region" description="Low complexity" evidence="1">
    <location>
        <begin position="50"/>
        <end position="72"/>
    </location>
</feature>
<name>A0ABD3MN27_9STRA</name>
<gene>
    <name evidence="2" type="ORF">ACHAWU_004070</name>
</gene>
<reference evidence="2 3" key="1">
    <citation type="submission" date="2024-10" db="EMBL/GenBank/DDBJ databases">
        <title>Updated reference genomes for cyclostephanoid diatoms.</title>
        <authorList>
            <person name="Roberts W.R."/>
            <person name="Alverson A.J."/>
        </authorList>
    </citation>
    <scope>NUCLEOTIDE SEQUENCE [LARGE SCALE GENOMIC DNA]</scope>
    <source>
        <strain evidence="2 3">AJA232-27</strain>
    </source>
</reference>
<dbReference type="Proteomes" id="UP001530293">
    <property type="component" value="Unassembled WGS sequence"/>
</dbReference>
<comment type="caution">
    <text evidence="2">The sequence shown here is derived from an EMBL/GenBank/DDBJ whole genome shotgun (WGS) entry which is preliminary data.</text>
</comment>
<evidence type="ECO:0000256" key="1">
    <source>
        <dbReference type="SAM" id="MobiDB-lite"/>
    </source>
</evidence>
<organism evidence="2 3">
    <name type="scientific">Discostella pseudostelligera</name>
    <dbReference type="NCBI Taxonomy" id="259834"/>
    <lineage>
        <taxon>Eukaryota</taxon>
        <taxon>Sar</taxon>
        <taxon>Stramenopiles</taxon>
        <taxon>Ochrophyta</taxon>
        <taxon>Bacillariophyta</taxon>
        <taxon>Coscinodiscophyceae</taxon>
        <taxon>Thalassiosirophycidae</taxon>
        <taxon>Stephanodiscales</taxon>
        <taxon>Stephanodiscaceae</taxon>
        <taxon>Discostella</taxon>
    </lineage>
</organism>
<proteinExistence type="predicted"/>
<keyword evidence="3" id="KW-1185">Reference proteome</keyword>
<evidence type="ECO:0000313" key="3">
    <source>
        <dbReference type="Proteomes" id="UP001530293"/>
    </source>
</evidence>
<protein>
    <submittedName>
        <fullName evidence="2">Uncharacterized protein</fullName>
    </submittedName>
</protein>
<dbReference type="AlphaFoldDB" id="A0ABD3MN27"/>
<accession>A0ABD3MN27</accession>
<feature type="region of interest" description="Disordered" evidence="1">
    <location>
        <begin position="30"/>
        <end position="72"/>
    </location>
</feature>
<dbReference type="EMBL" id="JALLBG020000108">
    <property type="protein sequence ID" value="KAL3764258.1"/>
    <property type="molecule type" value="Genomic_DNA"/>
</dbReference>
<evidence type="ECO:0000313" key="2">
    <source>
        <dbReference type="EMBL" id="KAL3764258.1"/>
    </source>
</evidence>